<gene>
    <name evidence="2" type="ORF">CCAM_LOCUS23939</name>
</gene>
<feature type="compositionally biased region" description="Acidic residues" evidence="1">
    <location>
        <begin position="84"/>
        <end position="94"/>
    </location>
</feature>
<name>A0A484M002_9ASTE</name>
<organism evidence="2 3">
    <name type="scientific">Cuscuta campestris</name>
    <dbReference type="NCBI Taxonomy" id="132261"/>
    <lineage>
        <taxon>Eukaryota</taxon>
        <taxon>Viridiplantae</taxon>
        <taxon>Streptophyta</taxon>
        <taxon>Embryophyta</taxon>
        <taxon>Tracheophyta</taxon>
        <taxon>Spermatophyta</taxon>
        <taxon>Magnoliopsida</taxon>
        <taxon>eudicotyledons</taxon>
        <taxon>Gunneridae</taxon>
        <taxon>Pentapetalae</taxon>
        <taxon>asterids</taxon>
        <taxon>lamiids</taxon>
        <taxon>Solanales</taxon>
        <taxon>Convolvulaceae</taxon>
        <taxon>Cuscuteae</taxon>
        <taxon>Cuscuta</taxon>
        <taxon>Cuscuta subgen. Grammica</taxon>
        <taxon>Cuscuta sect. Cleistogrammica</taxon>
    </lineage>
</organism>
<accession>A0A484M002</accession>
<evidence type="ECO:0000313" key="3">
    <source>
        <dbReference type="Proteomes" id="UP000595140"/>
    </source>
</evidence>
<dbReference type="AlphaFoldDB" id="A0A484M002"/>
<dbReference type="Proteomes" id="UP000595140">
    <property type="component" value="Unassembled WGS sequence"/>
</dbReference>
<feature type="compositionally biased region" description="Basic and acidic residues" evidence="1">
    <location>
        <begin position="68"/>
        <end position="77"/>
    </location>
</feature>
<keyword evidence="3" id="KW-1185">Reference proteome</keyword>
<dbReference type="EMBL" id="OOIL02002333">
    <property type="protein sequence ID" value="VFQ82163.1"/>
    <property type="molecule type" value="Genomic_DNA"/>
</dbReference>
<evidence type="ECO:0000256" key="1">
    <source>
        <dbReference type="SAM" id="MobiDB-lite"/>
    </source>
</evidence>
<proteinExistence type="predicted"/>
<feature type="region of interest" description="Disordered" evidence="1">
    <location>
        <begin position="61"/>
        <end position="97"/>
    </location>
</feature>
<protein>
    <submittedName>
        <fullName evidence="2">Uncharacterized protein</fullName>
    </submittedName>
</protein>
<evidence type="ECO:0000313" key="2">
    <source>
        <dbReference type="EMBL" id="VFQ82163.1"/>
    </source>
</evidence>
<sequence length="400" mass="45342">MSHFDIFAPTLLQQPVIPLKRHSKTATPQQEDQKQTASEEKFLKFFQIQVQEILTTLCEISNQPESENPERSTENLEKSTPPEATEEEAQEEPAVETLRNFEEAEEGAQIARLEASETPVTILEQQTKDVVTNFHFHSSSTSTFPDEMPESWTKKASFRQDLEKVEMRHSQILEKNEEKYSSNLKEISQSVNKTVEIISLLSNSESNTIMAYASDCHLQLKEAMEIQLQIASVTTSLQKQMSFLQMDIRSALAVSSANQVVTQDYLKILADNQKEAFKLFKHFGTFIAKHKLDVIVQHKSLPPIPKLPIQAKQGEIAYIPTHLNMTELILEAQQSNPENSIQHLSNNEFDGTDELGTFASHFANDAQTKERYNNLKRIKEECGVMQSTGEAVGSSKRKKN</sequence>
<reference evidence="2 3" key="1">
    <citation type="submission" date="2018-04" db="EMBL/GenBank/DDBJ databases">
        <authorList>
            <person name="Vogel A."/>
        </authorList>
    </citation>
    <scope>NUCLEOTIDE SEQUENCE [LARGE SCALE GENOMIC DNA]</scope>
</reference>